<dbReference type="EMBL" id="SLWL01000004">
    <property type="protein sequence ID" value="TCO14070.1"/>
    <property type="molecule type" value="Genomic_DNA"/>
</dbReference>
<accession>A0A4R2GTV2</accession>
<gene>
    <name evidence="2" type="ORF">EV666_10420</name>
</gene>
<evidence type="ECO:0000313" key="3">
    <source>
        <dbReference type="Proteomes" id="UP000294881"/>
    </source>
</evidence>
<dbReference type="Proteomes" id="UP000294881">
    <property type="component" value="Unassembled WGS sequence"/>
</dbReference>
<feature type="chain" id="PRO_5020478363" evidence="1">
    <location>
        <begin position="19"/>
        <end position="257"/>
    </location>
</feature>
<dbReference type="OrthoDB" id="9845284at2"/>
<proteinExistence type="predicted"/>
<dbReference type="Pfam" id="PF24072">
    <property type="entry name" value="T7_gp14"/>
    <property type="match status" value="1"/>
</dbReference>
<protein>
    <submittedName>
        <fullName evidence="2">Uncharacterized protein</fullName>
    </submittedName>
</protein>
<dbReference type="RefSeq" id="WP_132004725.1">
    <property type="nucleotide sequence ID" value="NZ_JBHUNN010000002.1"/>
</dbReference>
<reference evidence="2 3" key="1">
    <citation type="submission" date="2019-03" db="EMBL/GenBank/DDBJ databases">
        <title>Genomic Encyclopedia of Type Strains, Phase IV (KMG-IV): sequencing the most valuable type-strain genomes for metagenomic binning, comparative biology and taxonomic classification.</title>
        <authorList>
            <person name="Goeker M."/>
        </authorList>
    </citation>
    <scope>NUCLEOTIDE SEQUENCE [LARGE SCALE GENOMIC DNA]</scope>
    <source>
        <strain evidence="2 3">DSM 22958</strain>
    </source>
</reference>
<evidence type="ECO:0000313" key="2">
    <source>
        <dbReference type="EMBL" id="TCO14070.1"/>
    </source>
</evidence>
<dbReference type="InterPro" id="IPR038996">
    <property type="entry name" value="Gp14"/>
</dbReference>
<keyword evidence="1" id="KW-0732">Signal</keyword>
<sequence>MCSLAGAASLLSTGLSVAGSVISYNDQKKQAYNQWLSNVQQELHAEKYRGQLLEYQNTTYKQDIEHGFNVLDYQKNEFDRQAKTIDRATESIDKGRFNQYGQLLLRQVQEHVATTLGMDDVRRQGRKMAASGEAAAASRGVEGVTVDQIIGDVARQEGEAVTVLEMNNTGVQHQLNMEMQGVKATADQRIFDIPMATYAPSAVTRQPAPVSPTAPAVQPPMPSGSALVANVGSSLLTGLNSYSKWSGTSLNDMFKIR</sequence>
<keyword evidence="3" id="KW-1185">Reference proteome</keyword>
<evidence type="ECO:0000256" key="1">
    <source>
        <dbReference type="SAM" id="SignalP"/>
    </source>
</evidence>
<organism evidence="2 3">
    <name type="scientific">Camelimonas lactis</name>
    <dbReference type="NCBI Taxonomy" id="659006"/>
    <lineage>
        <taxon>Bacteria</taxon>
        <taxon>Pseudomonadati</taxon>
        <taxon>Pseudomonadota</taxon>
        <taxon>Alphaproteobacteria</taxon>
        <taxon>Hyphomicrobiales</taxon>
        <taxon>Chelatococcaceae</taxon>
        <taxon>Camelimonas</taxon>
    </lineage>
</organism>
<dbReference type="AlphaFoldDB" id="A0A4R2GTV2"/>
<comment type="caution">
    <text evidence="2">The sequence shown here is derived from an EMBL/GenBank/DDBJ whole genome shotgun (WGS) entry which is preliminary data.</text>
</comment>
<feature type="signal peptide" evidence="1">
    <location>
        <begin position="1"/>
        <end position="18"/>
    </location>
</feature>
<name>A0A4R2GTV2_9HYPH</name>